<keyword evidence="4" id="KW-1185">Reference proteome</keyword>
<evidence type="ECO:0000256" key="2">
    <source>
        <dbReference type="SAM" id="SignalP"/>
    </source>
</evidence>
<feature type="compositionally biased region" description="Basic and acidic residues" evidence="1">
    <location>
        <begin position="109"/>
        <end position="119"/>
    </location>
</feature>
<feature type="chain" id="PRO_5005251112" description="Peptide-binding protein" evidence="2">
    <location>
        <begin position="34"/>
        <end position="140"/>
    </location>
</feature>
<organism evidence="3 4">
    <name type="scientific">Caballeronia mineralivorans PML1(12)</name>
    <dbReference type="NCBI Taxonomy" id="908627"/>
    <lineage>
        <taxon>Bacteria</taxon>
        <taxon>Pseudomonadati</taxon>
        <taxon>Pseudomonadota</taxon>
        <taxon>Betaproteobacteria</taxon>
        <taxon>Burkholderiales</taxon>
        <taxon>Burkholderiaceae</taxon>
        <taxon>Caballeronia</taxon>
    </lineage>
</organism>
<keyword evidence="2" id="KW-0732">Signal</keyword>
<evidence type="ECO:0008006" key="5">
    <source>
        <dbReference type="Google" id="ProtNLM"/>
    </source>
</evidence>
<reference evidence="3 4" key="1">
    <citation type="journal article" date="2015" name="Genome Announc.">
        <title>Draft Genome Sequence of Burkholderia sp. Strain PML1(12), an Ectomycorrhizosphere-Inhabiting Bacterium with Effective Mineral-Weathering Ability.</title>
        <authorList>
            <person name="Uroz S."/>
            <person name="Oger P."/>
        </authorList>
    </citation>
    <scope>NUCLEOTIDE SEQUENCE [LARGE SCALE GENOMIC DNA]</scope>
    <source>
        <strain evidence="4">PML1(12)</strain>
    </source>
</reference>
<gene>
    <name evidence="3" type="ORF">EOS_28035</name>
</gene>
<dbReference type="AlphaFoldDB" id="A0A0J1FSS3"/>
<dbReference type="EMBL" id="AEJF01000171">
    <property type="protein sequence ID" value="KLU22858.1"/>
    <property type="molecule type" value="Genomic_DNA"/>
</dbReference>
<dbReference type="OrthoDB" id="9109441at2"/>
<dbReference type="Proteomes" id="UP000035963">
    <property type="component" value="Unassembled WGS sequence"/>
</dbReference>
<accession>A0A0J1FSS3</accession>
<evidence type="ECO:0000256" key="1">
    <source>
        <dbReference type="SAM" id="MobiDB-lite"/>
    </source>
</evidence>
<dbReference type="RefSeq" id="WP_047895450.1">
    <property type="nucleotide sequence ID" value="NZ_AEJF01000171.1"/>
</dbReference>
<feature type="signal peptide" evidence="2">
    <location>
        <begin position="1"/>
        <end position="33"/>
    </location>
</feature>
<feature type="region of interest" description="Disordered" evidence="1">
    <location>
        <begin position="83"/>
        <end position="140"/>
    </location>
</feature>
<dbReference type="PATRIC" id="fig|908627.4.peg.6272"/>
<evidence type="ECO:0000313" key="4">
    <source>
        <dbReference type="Proteomes" id="UP000035963"/>
    </source>
</evidence>
<name>A0A0J1FSS3_9BURK</name>
<comment type="caution">
    <text evidence="3">The sequence shown here is derived from an EMBL/GenBank/DDBJ whole genome shotgun (WGS) entry which is preliminary data.</text>
</comment>
<protein>
    <recommendedName>
        <fullName evidence="5">Peptide-binding protein</fullName>
    </recommendedName>
</protein>
<proteinExistence type="predicted"/>
<sequence>MLLTRFRLIARLIFAAAAGLVAASTLCGSLAFAGGNNGAMFNRSAGQGPWQAANRNAMRVDDVERGAQPFRYQRVAAGSGLTPISAEVRGGPRAEQGAQLRTGGSIRADIARYNEERSTPRPSSRQGDDPRLPANSPYRN</sequence>
<evidence type="ECO:0000313" key="3">
    <source>
        <dbReference type="EMBL" id="KLU22858.1"/>
    </source>
</evidence>